<feature type="compositionally biased region" description="Basic residues" evidence="1">
    <location>
        <begin position="271"/>
        <end position="280"/>
    </location>
</feature>
<feature type="region of interest" description="Disordered" evidence="1">
    <location>
        <begin position="1"/>
        <end position="42"/>
    </location>
</feature>
<proteinExistence type="predicted"/>
<accession>A0A4P9XGY5</accession>
<name>A0A4P9XGY5_9FUNG</name>
<evidence type="ECO:0000256" key="1">
    <source>
        <dbReference type="SAM" id="MobiDB-lite"/>
    </source>
</evidence>
<gene>
    <name evidence="2" type="ORF">THASP1DRAFT_33265</name>
</gene>
<dbReference type="AlphaFoldDB" id="A0A4P9XGY5"/>
<dbReference type="OrthoDB" id="10686251at2759"/>
<feature type="compositionally biased region" description="Low complexity" evidence="1">
    <location>
        <begin position="16"/>
        <end position="42"/>
    </location>
</feature>
<feature type="compositionally biased region" description="Polar residues" evidence="1">
    <location>
        <begin position="302"/>
        <end position="319"/>
    </location>
</feature>
<protein>
    <submittedName>
        <fullName evidence="2">Uncharacterized protein</fullName>
    </submittedName>
</protein>
<feature type="region of interest" description="Disordered" evidence="1">
    <location>
        <begin position="58"/>
        <end position="333"/>
    </location>
</feature>
<feature type="compositionally biased region" description="Polar residues" evidence="1">
    <location>
        <begin position="212"/>
        <end position="222"/>
    </location>
</feature>
<evidence type="ECO:0000313" key="2">
    <source>
        <dbReference type="EMBL" id="RKP04914.1"/>
    </source>
</evidence>
<reference evidence="3" key="1">
    <citation type="journal article" date="2018" name="Nat. Microbiol.">
        <title>Leveraging single-cell genomics to expand the fungal tree of life.</title>
        <authorList>
            <person name="Ahrendt S.R."/>
            <person name="Quandt C.A."/>
            <person name="Ciobanu D."/>
            <person name="Clum A."/>
            <person name="Salamov A."/>
            <person name="Andreopoulos B."/>
            <person name="Cheng J.F."/>
            <person name="Woyke T."/>
            <person name="Pelin A."/>
            <person name="Henrissat B."/>
            <person name="Reynolds N.K."/>
            <person name="Benny G.L."/>
            <person name="Smith M.E."/>
            <person name="James T.Y."/>
            <person name="Grigoriev I.V."/>
        </authorList>
    </citation>
    <scope>NUCLEOTIDE SEQUENCE [LARGE SCALE GENOMIC DNA]</scope>
    <source>
        <strain evidence="3">RSA 1356</strain>
    </source>
</reference>
<feature type="compositionally biased region" description="Low complexity" evidence="1">
    <location>
        <begin position="193"/>
        <end position="203"/>
    </location>
</feature>
<dbReference type="EMBL" id="KZ993371">
    <property type="protein sequence ID" value="RKP04914.1"/>
    <property type="molecule type" value="Genomic_DNA"/>
</dbReference>
<organism evidence="2 3">
    <name type="scientific">Thamnocephalis sphaerospora</name>
    <dbReference type="NCBI Taxonomy" id="78915"/>
    <lineage>
        <taxon>Eukaryota</taxon>
        <taxon>Fungi</taxon>
        <taxon>Fungi incertae sedis</taxon>
        <taxon>Zoopagomycota</taxon>
        <taxon>Zoopagomycotina</taxon>
        <taxon>Zoopagomycetes</taxon>
        <taxon>Zoopagales</taxon>
        <taxon>Sigmoideomycetaceae</taxon>
        <taxon>Thamnocephalis</taxon>
    </lineage>
</organism>
<feature type="compositionally biased region" description="Low complexity" evidence="1">
    <location>
        <begin position="153"/>
        <end position="178"/>
    </location>
</feature>
<keyword evidence="3" id="KW-1185">Reference proteome</keyword>
<feature type="compositionally biased region" description="Polar residues" evidence="1">
    <location>
        <begin position="133"/>
        <end position="148"/>
    </location>
</feature>
<evidence type="ECO:0000313" key="3">
    <source>
        <dbReference type="Proteomes" id="UP000271241"/>
    </source>
</evidence>
<dbReference type="Proteomes" id="UP000271241">
    <property type="component" value="Unassembled WGS sequence"/>
</dbReference>
<sequence length="342" mass="34720">MLRKKEKKQAAKRDAAAASSHSASPPASTADPARSAASDATATGEAALALSANLNAASDATLGQRSSTAAAPRAKTPERAPSSSKKKKKTRRTLALSTETSLAAPDVAASDMSRPAARAPSSLGRALAREPRNTNMLTVSTGTISPTAATAPLSSGSTTSGQSSLSALGAPPASPQQARPMRPAGMAKHRRTSSNLSVLSSLSINAAGLGDSSRSGYNSPVSASPRLRSVPIPEPLLMRPRSRASISSTDSDAELLQANGPSLPGSVHARSPSRRLHPMSRRGSASSRGGGAGSESPHATPLYSSGSAASSNADLNTFSALPPPITQRRRSSLAEVTFFCPA</sequence>